<dbReference type="InParanoid" id="A0A7N2LTH5"/>
<evidence type="ECO:0000259" key="2">
    <source>
        <dbReference type="Pfam" id="PF13962"/>
    </source>
</evidence>
<dbReference type="EMBL" id="LRBV02000005">
    <property type="status" value="NOT_ANNOTATED_CDS"/>
    <property type="molecule type" value="Genomic_DNA"/>
</dbReference>
<dbReference type="Gene3D" id="1.25.40.20">
    <property type="entry name" value="Ankyrin repeat-containing domain"/>
    <property type="match status" value="1"/>
</dbReference>
<dbReference type="SUPFAM" id="SSF48403">
    <property type="entry name" value="Ankyrin repeat"/>
    <property type="match status" value="1"/>
</dbReference>
<evidence type="ECO:0000313" key="3">
    <source>
        <dbReference type="EnsemblPlants" id="QL05p071170:mrna"/>
    </source>
</evidence>
<evidence type="ECO:0000313" key="4">
    <source>
        <dbReference type="Proteomes" id="UP000594261"/>
    </source>
</evidence>
<dbReference type="Proteomes" id="UP000594261">
    <property type="component" value="Chromosome 5"/>
</dbReference>
<protein>
    <recommendedName>
        <fullName evidence="2">PGG domain-containing protein</fullName>
    </recommendedName>
</protein>
<reference evidence="3 4" key="1">
    <citation type="journal article" date="2016" name="G3 (Bethesda)">
        <title>First Draft Assembly and Annotation of the Genome of a California Endemic Oak Quercus lobata Nee (Fagaceae).</title>
        <authorList>
            <person name="Sork V.L."/>
            <person name="Fitz-Gibbon S.T."/>
            <person name="Puiu D."/>
            <person name="Crepeau M."/>
            <person name="Gugger P.F."/>
            <person name="Sherman R."/>
            <person name="Stevens K."/>
            <person name="Langley C.H."/>
            <person name="Pellegrini M."/>
            <person name="Salzberg S.L."/>
        </authorList>
    </citation>
    <scope>NUCLEOTIDE SEQUENCE [LARGE SCALE GENOMIC DNA]</scope>
    <source>
        <strain evidence="3 4">cv. SW786</strain>
    </source>
</reference>
<name>A0A7N2LTH5_QUELO</name>
<accession>A0A7N2LTH5</accession>
<dbReference type="InterPro" id="IPR026961">
    <property type="entry name" value="PGG_dom"/>
</dbReference>
<feature type="transmembrane region" description="Helical" evidence="1">
    <location>
        <begin position="221"/>
        <end position="244"/>
    </location>
</feature>
<reference evidence="3" key="2">
    <citation type="submission" date="2021-01" db="UniProtKB">
        <authorList>
            <consortium name="EnsemblPlants"/>
        </authorList>
    </citation>
    <scope>IDENTIFICATION</scope>
</reference>
<dbReference type="EnsemblPlants" id="QL05p071170:mrna">
    <property type="protein sequence ID" value="QL05p071170:mrna"/>
    <property type="gene ID" value="QL05p071170"/>
</dbReference>
<keyword evidence="1" id="KW-1133">Transmembrane helix</keyword>
<dbReference type="InterPro" id="IPR036770">
    <property type="entry name" value="Ankyrin_rpt-contain_sf"/>
</dbReference>
<organism evidence="3 4">
    <name type="scientific">Quercus lobata</name>
    <name type="common">Valley oak</name>
    <dbReference type="NCBI Taxonomy" id="97700"/>
    <lineage>
        <taxon>Eukaryota</taxon>
        <taxon>Viridiplantae</taxon>
        <taxon>Streptophyta</taxon>
        <taxon>Embryophyta</taxon>
        <taxon>Tracheophyta</taxon>
        <taxon>Spermatophyta</taxon>
        <taxon>Magnoliopsida</taxon>
        <taxon>eudicotyledons</taxon>
        <taxon>Gunneridae</taxon>
        <taxon>Pentapetalae</taxon>
        <taxon>rosids</taxon>
        <taxon>fabids</taxon>
        <taxon>Fagales</taxon>
        <taxon>Fagaceae</taxon>
        <taxon>Quercus</taxon>
    </lineage>
</organism>
<evidence type="ECO:0000256" key="1">
    <source>
        <dbReference type="SAM" id="Phobius"/>
    </source>
</evidence>
<keyword evidence="1" id="KW-0812">Transmembrane</keyword>
<keyword evidence="4" id="KW-1185">Reference proteome</keyword>
<dbReference type="PANTHER" id="PTHR24177">
    <property type="entry name" value="CASKIN"/>
    <property type="match status" value="1"/>
</dbReference>
<proteinExistence type="predicted"/>
<feature type="domain" description="PGG" evidence="2">
    <location>
        <begin position="123"/>
        <end position="207"/>
    </location>
</feature>
<keyword evidence="1" id="KW-0472">Membrane</keyword>
<dbReference type="PANTHER" id="PTHR24177:SF314">
    <property type="entry name" value="PROTEIN ACCELERATED CELL DEATH 6-LIKE ISOFORM X1"/>
    <property type="match status" value="1"/>
</dbReference>
<feature type="transmembrane region" description="Helical" evidence="1">
    <location>
        <begin position="142"/>
        <end position="167"/>
    </location>
</feature>
<feature type="transmembrane region" description="Helical" evidence="1">
    <location>
        <begin position="188"/>
        <end position="209"/>
    </location>
</feature>
<sequence length="285" mass="32234">MSSQGAEDGATKKLKWETKIHLFLATKSGYVEIVQEIIKLYPQSVEHVDDKGRNILHIEIKYRQLKVFELVTKMGLPLSRLERKLDLDGNSILHTVGKKIKDYVPEKMQGPALELQEELHCLYIPGGTDDATGYPVLVNHPFFVVFTVADVLSISFALTSVVVFLAITTSPFRLVDFSHSLPNKLRRGLTLLFLSVFMMMIALGTTILLMIHKGEELTKTILYAVSFMPVGLCALSYFPLYLSLSKTFENFLEKAWCVIPLSRPRETKFYTRTSNPSNHQSTMSV</sequence>
<dbReference type="AlphaFoldDB" id="A0A7N2LTH5"/>
<dbReference type="Gramene" id="QL05p071170:mrna">
    <property type="protein sequence ID" value="QL05p071170:mrna"/>
    <property type="gene ID" value="QL05p071170"/>
</dbReference>
<dbReference type="Pfam" id="PF13962">
    <property type="entry name" value="PGG"/>
    <property type="match status" value="1"/>
</dbReference>
<dbReference type="GO" id="GO:0016020">
    <property type="term" value="C:membrane"/>
    <property type="evidence" value="ECO:0007669"/>
    <property type="project" value="TreeGrafter"/>
</dbReference>